<dbReference type="RefSeq" id="WP_232595576.1">
    <property type="nucleotide sequence ID" value="NZ_BSPD01000019.1"/>
</dbReference>
<dbReference type="Gene3D" id="2.40.160.20">
    <property type="match status" value="1"/>
</dbReference>
<keyword evidence="2" id="KW-0626">Porin</keyword>
<keyword evidence="6" id="KW-1185">Reference proteome</keyword>
<sequence length="181" mass="19785">MFKKGVLASSLLILSSVVSAEGFYTGISVGESSVDVSGFDDETTYGIVGGYKFFEHFALELSYIDLGTYEFNEVLEQGIVEFENKIDVLDFSAVGILPLSDSFELFAEAGVFYWEVEADARFQSIDGNDFSITANEDGFDLSLGLGATAHFGENFSMTLKYQSFDADDEISNLSLGALIHF</sequence>
<dbReference type="Proteomes" id="UP001156870">
    <property type="component" value="Unassembled WGS sequence"/>
</dbReference>
<dbReference type="GO" id="GO:0046930">
    <property type="term" value="C:pore complex"/>
    <property type="evidence" value="ECO:0007669"/>
    <property type="project" value="UniProtKB-KW"/>
</dbReference>
<accession>A0AA37T489</accession>
<evidence type="ECO:0000256" key="2">
    <source>
        <dbReference type="ARBA" id="ARBA00023114"/>
    </source>
</evidence>
<organism evidence="5 6">
    <name type="scientific">Marinibactrum halimedae</name>
    <dbReference type="NCBI Taxonomy" id="1444977"/>
    <lineage>
        <taxon>Bacteria</taxon>
        <taxon>Pseudomonadati</taxon>
        <taxon>Pseudomonadota</taxon>
        <taxon>Gammaproteobacteria</taxon>
        <taxon>Cellvibrionales</taxon>
        <taxon>Cellvibrionaceae</taxon>
        <taxon>Marinibactrum</taxon>
    </lineage>
</organism>
<feature type="signal peptide" evidence="3">
    <location>
        <begin position="1"/>
        <end position="20"/>
    </location>
</feature>
<dbReference type="GO" id="GO:0009279">
    <property type="term" value="C:cell outer membrane"/>
    <property type="evidence" value="ECO:0007669"/>
    <property type="project" value="InterPro"/>
</dbReference>
<protein>
    <recommendedName>
        <fullName evidence="4">Outer membrane protein OmpA-like transmembrane domain-containing protein</fullName>
    </recommendedName>
</protein>
<proteinExistence type="inferred from homology"/>
<evidence type="ECO:0000313" key="6">
    <source>
        <dbReference type="Proteomes" id="UP001156870"/>
    </source>
</evidence>
<dbReference type="GO" id="GO:0015288">
    <property type="term" value="F:porin activity"/>
    <property type="evidence" value="ECO:0007669"/>
    <property type="project" value="UniProtKB-KW"/>
</dbReference>
<keyword evidence="3" id="KW-0732">Signal</keyword>
<dbReference type="Pfam" id="PF01389">
    <property type="entry name" value="OmpA_membrane"/>
    <property type="match status" value="1"/>
</dbReference>
<evidence type="ECO:0000313" key="5">
    <source>
        <dbReference type="EMBL" id="GLS24778.1"/>
    </source>
</evidence>
<dbReference type="EMBL" id="BSPD01000019">
    <property type="protein sequence ID" value="GLS24778.1"/>
    <property type="molecule type" value="Genomic_DNA"/>
</dbReference>
<dbReference type="SUPFAM" id="SSF56925">
    <property type="entry name" value="OMPA-like"/>
    <property type="match status" value="1"/>
</dbReference>
<keyword evidence="2" id="KW-0812">Transmembrane</keyword>
<reference evidence="5 6" key="1">
    <citation type="journal article" date="2014" name="Int. J. Syst. Evol. Microbiol.">
        <title>Complete genome sequence of Corynebacterium casei LMG S-19264T (=DSM 44701T), isolated from a smear-ripened cheese.</title>
        <authorList>
            <consortium name="US DOE Joint Genome Institute (JGI-PGF)"/>
            <person name="Walter F."/>
            <person name="Albersmeier A."/>
            <person name="Kalinowski J."/>
            <person name="Ruckert C."/>
        </authorList>
    </citation>
    <scope>NUCLEOTIDE SEQUENCE [LARGE SCALE GENOMIC DNA]</scope>
    <source>
        <strain evidence="5 6">NBRC 110095</strain>
    </source>
</reference>
<feature type="chain" id="PRO_5041318687" description="Outer membrane protein OmpA-like transmembrane domain-containing protein" evidence="3">
    <location>
        <begin position="21"/>
        <end position="181"/>
    </location>
</feature>
<evidence type="ECO:0000256" key="3">
    <source>
        <dbReference type="SAM" id="SignalP"/>
    </source>
</evidence>
<evidence type="ECO:0000259" key="4">
    <source>
        <dbReference type="Pfam" id="PF01389"/>
    </source>
</evidence>
<keyword evidence="2" id="KW-0406">Ion transport</keyword>
<comment type="caution">
    <text evidence="5">The sequence shown here is derived from an EMBL/GenBank/DDBJ whole genome shotgun (WGS) entry which is preliminary data.</text>
</comment>
<name>A0AA37T489_9GAMM</name>
<keyword evidence="2" id="KW-0813">Transport</keyword>
<dbReference type="InterPro" id="IPR011250">
    <property type="entry name" value="OMP/PagP_B-barrel"/>
</dbReference>
<feature type="domain" description="Outer membrane protein OmpA-like transmembrane" evidence="4">
    <location>
        <begin position="20"/>
        <end position="163"/>
    </location>
</feature>
<evidence type="ECO:0000256" key="1">
    <source>
        <dbReference type="ARBA" id="ARBA00005710"/>
    </source>
</evidence>
<gene>
    <name evidence="5" type="ORF">GCM10007877_04920</name>
</gene>
<dbReference type="AlphaFoldDB" id="A0AA37T489"/>
<comment type="similarity">
    <text evidence="1">Belongs to the outer membrane OOP (TC 1.B.6) superfamily. OmpA family.</text>
</comment>
<dbReference type="InterPro" id="IPR000498">
    <property type="entry name" value="OmpA-like_TM_dom"/>
</dbReference>